<sequence length="175" mass="20466">MDGERRVTFEYRHRLFPEKLLFECVQKEERTALCVKFTLSAERLPGGWWMVVMEYLSEDEYSTRSSVKVDVIKFKEAIKDAVDVLHVNGFVHGDIRTCNIMVCRWWDDDIGMKNVKVIDFDWAGRVGEAKYPANVNYTEIMRPEDARDGLLIKKEHDLEMLERVVSDTEATGPHY</sequence>
<evidence type="ECO:0000313" key="3">
    <source>
        <dbReference type="Proteomes" id="UP000007148"/>
    </source>
</evidence>
<keyword evidence="3" id="KW-1185">Reference proteome</keyword>
<dbReference type="EMBL" id="CAFZ01000073">
    <property type="protein sequence ID" value="CCA70121.1"/>
    <property type="molecule type" value="Genomic_DNA"/>
</dbReference>
<dbReference type="PROSITE" id="PS00109">
    <property type="entry name" value="PROTEIN_KINASE_TYR"/>
    <property type="match status" value="1"/>
</dbReference>
<accession>G4TFM8</accession>
<dbReference type="Proteomes" id="UP000007148">
    <property type="component" value="Unassembled WGS sequence"/>
</dbReference>
<dbReference type="STRING" id="1109443.G4TFM8"/>
<dbReference type="InterPro" id="IPR011009">
    <property type="entry name" value="Kinase-like_dom_sf"/>
</dbReference>
<dbReference type="OMA" id="IRTCNIM"/>
<evidence type="ECO:0000259" key="1">
    <source>
        <dbReference type="PROSITE" id="PS50011"/>
    </source>
</evidence>
<organism evidence="2 3">
    <name type="scientific">Serendipita indica (strain DSM 11827)</name>
    <name type="common">Root endophyte fungus</name>
    <name type="synonym">Piriformospora indica</name>
    <dbReference type="NCBI Taxonomy" id="1109443"/>
    <lineage>
        <taxon>Eukaryota</taxon>
        <taxon>Fungi</taxon>
        <taxon>Dikarya</taxon>
        <taxon>Basidiomycota</taxon>
        <taxon>Agaricomycotina</taxon>
        <taxon>Agaricomycetes</taxon>
        <taxon>Sebacinales</taxon>
        <taxon>Serendipitaceae</taxon>
        <taxon>Serendipita</taxon>
    </lineage>
</organism>
<dbReference type="HOGENOM" id="CLU_013871_0_2_1"/>
<dbReference type="InParanoid" id="G4TFM8"/>
<evidence type="ECO:0000313" key="2">
    <source>
        <dbReference type="EMBL" id="CCA70121.1"/>
    </source>
</evidence>
<dbReference type="OrthoDB" id="4062651at2759"/>
<dbReference type="InterPro" id="IPR000719">
    <property type="entry name" value="Prot_kinase_dom"/>
</dbReference>
<reference evidence="2 3" key="1">
    <citation type="journal article" date="2011" name="PLoS Pathog.">
        <title>Endophytic Life Strategies Decoded by Genome and Transcriptome Analyses of the Mutualistic Root Symbiont Piriformospora indica.</title>
        <authorList>
            <person name="Zuccaro A."/>
            <person name="Lahrmann U."/>
            <person name="Guldener U."/>
            <person name="Langen G."/>
            <person name="Pfiffi S."/>
            <person name="Biedenkopf D."/>
            <person name="Wong P."/>
            <person name="Samans B."/>
            <person name="Grimm C."/>
            <person name="Basiewicz M."/>
            <person name="Murat C."/>
            <person name="Martin F."/>
            <person name="Kogel K.H."/>
        </authorList>
    </citation>
    <scope>NUCLEOTIDE SEQUENCE [LARGE SCALE GENOMIC DNA]</scope>
    <source>
        <strain evidence="2 3">DSM 11827</strain>
    </source>
</reference>
<dbReference type="GO" id="GO:0005524">
    <property type="term" value="F:ATP binding"/>
    <property type="evidence" value="ECO:0007669"/>
    <property type="project" value="InterPro"/>
</dbReference>
<dbReference type="PROSITE" id="PS50011">
    <property type="entry name" value="PROTEIN_KINASE_DOM"/>
    <property type="match status" value="1"/>
</dbReference>
<dbReference type="eggNOG" id="ENOG502SVW4">
    <property type="taxonomic scope" value="Eukaryota"/>
</dbReference>
<name>G4TFM8_SERID</name>
<dbReference type="SUPFAM" id="SSF56112">
    <property type="entry name" value="Protein kinase-like (PK-like)"/>
    <property type="match status" value="1"/>
</dbReference>
<dbReference type="Gene3D" id="1.10.510.10">
    <property type="entry name" value="Transferase(Phosphotransferase) domain 1"/>
    <property type="match status" value="1"/>
</dbReference>
<dbReference type="AlphaFoldDB" id="G4TFM8"/>
<feature type="domain" description="Protein kinase" evidence="1">
    <location>
        <begin position="1"/>
        <end position="175"/>
    </location>
</feature>
<dbReference type="GO" id="GO:0004672">
    <property type="term" value="F:protein kinase activity"/>
    <property type="evidence" value="ECO:0007669"/>
    <property type="project" value="InterPro"/>
</dbReference>
<protein>
    <recommendedName>
        <fullName evidence="1">Protein kinase domain-containing protein</fullName>
    </recommendedName>
</protein>
<comment type="caution">
    <text evidence="2">The sequence shown here is derived from an EMBL/GenBank/DDBJ whole genome shotgun (WGS) entry which is preliminary data.</text>
</comment>
<gene>
    <name evidence="2" type="ORF">PIIN_04060</name>
</gene>
<proteinExistence type="predicted"/>
<dbReference type="InterPro" id="IPR008266">
    <property type="entry name" value="Tyr_kinase_AS"/>
</dbReference>